<proteinExistence type="predicted"/>
<reference evidence="1" key="1">
    <citation type="journal article" date="2020" name="bioRxiv">
        <title>Historical genomics reveals the evolutionary mechanisms behind multiple outbreaks of the host-specific coffee wilt pathogen Fusarium xylarioides.</title>
        <authorList>
            <person name="Peck D."/>
            <person name="Nowell R.W."/>
            <person name="Flood J."/>
            <person name="Ryan M.J."/>
            <person name="Barraclough T.G."/>
        </authorList>
    </citation>
    <scope>NUCLEOTIDE SEQUENCE</scope>
    <source>
        <strain evidence="1">IMI 127659i</strain>
    </source>
</reference>
<dbReference type="EMBL" id="JADFTT010000178">
    <property type="protein sequence ID" value="KAG5765953.1"/>
    <property type="molecule type" value="Genomic_DNA"/>
</dbReference>
<evidence type="ECO:0000313" key="1">
    <source>
        <dbReference type="EMBL" id="KAG5765953.1"/>
    </source>
</evidence>
<gene>
    <name evidence="1" type="ORF">H9Q72_005980</name>
</gene>
<dbReference type="AlphaFoldDB" id="A0A9P7LHN9"/>
<evidence type="ECO:0000313" key="2">
    <source>
        <dbReference type="Proteomes" id="UP000750502"/>
    </source>
</evidence>
<dbReference type="OrthoDB" id="5105035at2759"/>
<keyword evidence="2" id="KW-1185">Reference proteome</keyword>
<protein>
    <submittedName>
        <fullName evidence="1">Uncharacterized protein</fullName>
    </submittedName>
</protein>
<sequence length="165" mass="18066">MTTPEITPFCDAGYETYSTTAHAAIPTQGGLLKFFIPISDDKGSDWDFVIDDDNVKDAVKGWKVGNDDDNSIESGDGGKDLKSSGKLPIILVELMLSFYSEPQMLMRKGSPLRQRVVACMPNCKDDATTTTDADGMVYTHYPCHYPNCEQGPAPEPQAAYESVED</sequence>
<dbReference type="Proteomes" id="UP000750502">
    <property type="component" value="Unassembled WGS sequence"/>
</dbReference>
<reference evidence="1" key="2">
    <citation type="submission" date="2020-10" db="EMBL/GenBank/DDBJ databases">
        <authorList>
            <person name="Peck L.D."/>
            <person name="Nowell R.W."/>
            <person name="Flood J."/>
            <person name="Ryan M.J."/>
            <person name="Barraclough T.G."/>
        </authorList>
    </citation>
    <scope>NUCLEOTIDE SEQUENCE</scope>
    <source>
        <strain evidence="1">IMI 127659i</strain>
    </source>
</reference>
<organism evidence="1 2">
    <name type="scientific">Fusarium xylarioides</name>
    <dbReference type="NCBI Taxonomy" id="221167"/>
    <lineage>
        <taxon>Eukaryota</taxon>
        <taxon>Fungi</taxon>
        <taxon>Dikarya</taxon>
        <taxon>Ascomycota</taxon>
        <taxon>Pezizomycotina</taxon>
        <taxon>Sordariomycetes</taxon>
        <taxon>Hypocreomycetidae</taxon>
        <taxon>Hypocreales</taxon>
        <taxon>Nectriaceae</taxon>
        <taxon>Fusarium</taxon>
        <taxon>Fusarium fujikuroi species complex</taxon>
    </lineage>
</organism>
<name>A0A9P7LHN9_9HYPO</name>
<accession>A0A9P7LHN9</accession>
<comment type="caution">
    <text evidence="1">The sequence shown here is derived from an EMBL/GenBank/DDBJ whole genome shotgun (WGS) entry which is preliminary data.</text>
</comment>